<proteinExistence type="predicted"/>
<evidence type="ECO:0000256" key="2">
    <source>
        <dbReference type="ARBA" id="ARBA00022475"/>
    </source>
</evidence>
<dbReference type="Proteomes" id="UP000177515">
    <property type="component" value="Chromosome 1"/>
</dbReference>
<feature type="transmembrane region" description="Helical" evidence="6">
    <location>
        <begin position="233"/>
        <end position="254"/>
    </location>
</feature>
<dbReference type="InterPro" id="IPR008457">
    <property type="entry name" value="Cu-R_CopD_dom"/>
</dbReference>
<keyword evidence="5 6" id="KW-0472">Membrane</keyword>
<gene>
    <name evidence="8" type="ORF">BKK80_03730</name>
</gene>
<feature type="transmembrane region" description="Helical" evidence="6">
    <location>
        <begin position="152"/>
        <end position="178"/>
    </location>
</feature>
<feature type="transmembrane region" description="Helical" evidence="6">
    <location>
        <begin position="285"/>
        <end position="304"/>
    </location>
</feature>
<evidence type="ECO:0000256" key="5">
    <source>
        <dbReference type="ARBA" id="ARBA00023136"/>
    </source>
</evidence>
<dbReference type="EMBL" id="CP017754">
    <property type="protein sequence ID" value="AOZ05031.1"/>
    <property type="molecule type" value="Genomic_DNA"/>
</dbReference>
<feature type="transmembrane region" description="Helical" evidence="6">
    <location>
        <begin position="123"/>
        <end position="140"/>
    </location>
</feature>
<evidence type="ECO:0000313" key="9">
    <source>
        <dbReference type="Proteomes" id="UP000177515"/>
    </source>
</evidence>
<evidence type="ECO:0000259" key="7">
    <source>
        <dbReference type="Pfam" id="PF05425"/>
    </source>
</evidence>
<dbReference type="PANTHER" id="PTHR34820">
    <property type="entry name" value="INNER MEMBRANE PROTEIN YEBZ"/>
    <property type="match status" value="1"/>
</dbReference>
<evidence type="ECO:0000256" key="4">
    <source>
        <dbReference type="ARBA" id="ARBA00022989"/>
    </source>
</evidence>
<feature type="transmembrane region" description="Helical" evidence="6">
    <location>
        <begin position="199"/>
        <end position="221"/>
    </location>
</feature>
<comment type="subcellular location">
    <subcellularLocation>
        <location evidence="1">Cell membrane</location>
        <topology evidence="1">Multi-pass membrane protein</topology>
    </subcellularLocation>
</comment>
<sequence>MQVDWMNVLVRFALYLDLMLVFGLPMFACYALQGAERISPLARQYIKWTAAASAAGIMLSGIEMLVMAKAMTGASAYSDLSVHVFEMMVTGTGFGTAWSGRQIGLLASLLITLALARRPSAQIRLLALTGAVALSSLAWAGHGAMDDGDRRVIHLLADIAHLLAAGAWVGALAAFVLLGKATQRDATLLSLLARTAHGFARPGSVIVATLVVTGTANYWLIAGLPSASAMRTSYGMLLLIKLALFGTMLVMAALNRYRLTPRLAAEIRIGNAVGASRALRRSLQWEMATSIAVLVAVAILGVLSPDA</sequence>
<feature type="transmembrane region" description="Helical" evidence="6">
    <location>
        <begin position="12"/>
        <end position="33"/>
    </location>
</feature>
<evidence type="ECO:0000256" key="3">
    <source>
        <dbReference type="ARBA" id="ARBA00022692"/>
    </source>
</evidence>
<accession>A0ABM6F0V8</accession>
<dbReference type="InterPro" id="IPR047689">
    <property type="entry name" value="CopD"/>
</dbReference>
<dbReference type="Pfam" id="PF05425">
    <property type="entry name" value="CopD"/>
    <property type="match status" value="1"/>
</dbReference>
<evidence type="ECO:0000256" key="6">
    <source>
        <dbReference type="SAM" id="Phobius"/>
    </source>
</evidence>
<name>A0ABM6F0V8_9BURK</name>
<dbReference type="InterPro" id="IPR032694">
    <property type="entry name" value="CopC/D"/>
</dbReference>
<feature type="transmembrane region" description="Helical" evidence="6">
    <location>
        <begin position="45"/>
        <end position="68"/>
    </location>
</feature>
<evidence type="ECO:0000313" key="8">
    <source>
        <dbReference type="EMBL" id="AOZ05031.1"/>
    </source>
</evidence>
<dbReference type="NCBIfam" id="NF033808">
    <property type="entry name" value="copper_CopD"/>
    <property type="match status" value="1"/>
</dbReference>
<reference evidence="8 9" key="1">
    <citation type="submission" date="2016-10" db="EMBL/GenBank/DDBJ databases">
        <title>Complete genome sequences of three Cupriavidus strains isolated from various Malaysian environments.</title>
        <authorList>
            <person name="Abdullah A.A.-A."/>
            <person name="Shafie N.A.H."/>
            <person name="Lau N.S."/>
        </authorList>
    </citation>
    <scope>NUCLEOTIDE SEQUENCE [LARGE SCALE GENOMIC DNA]</scope>
    <source>
        <strain evidence="8 9">USMAA1020</strain>
    </source>
</reference>
<keyword evidence="3 6" id="KW-0812">Transmembrane</keyword>
<feature type="domain" description="Copper resistance protein D" evidence="7">
    <location>
        <begin position="194"/>
        <end position="300"/>
    </location>
</feature>
<protein>
    <submittedName>
        <fullName evidence="8">Copper resistance protein CopD</fullName>
    </submittedName>
</protein>
<keyword evidence="4 6" id="KW-1133">Transmembrane helix</keyword>
<evidence type="ECO:0000256" key="1">
    <source>
        <dbReference type="ARBA" id="ARBA00004651"/>
    </source>
</evidence>
<organism evidence="8 9">
    <name type="scientific">Cupriavidus malaysiensis</name>
    <dbReference type="NCBI Taxonomy" id="367825"/>
    <lineage>
        <taxon>Bacteria</taxon>
        <taxon>Pseudomonadati</taxon>
        <taxon>Pseudomonadota</taxon>
        <taxon>Betaproteobacteria</taxon>
        <taxon>Burkholderiales</taxon>
        <taxon>Burkholderiaceae</taxon>
        <taxon>Cupriavidus</taxon>
    </lineage>
</organism>
<feature type="transmembrane region" description="Helical" evidence="6">
    <location>
        <begin position="98"/>
        <end position="116"/>
    </location>
</feature>
<keyword evidence="2" id="KW-1003">Cell membrane</keyword>
<keyword evidence="9" id="KW-1185">Reference proteome</keyword>
<dbReference type="PANTHER" id="PTHR34820:SF4">
    <property type="entry name" value="INNER MEMBRANE PROTEIN YEBZ"/>
    <property type="match status" value="1"/>
</dbReference>
<dbReference type="RefSeq" id="WP_071068601.1">
    <property type="nucleotide sequence ID" value="NZ_CP017754.1"/>
</dbReference>